<sequence>MTTAYLSHHAPWGAYASFILGEFGKGGGFALSDVHSPHRNVYVAYRVKGGAVHLLPFLSAPLGLGELAYQANADRKRRAAPVVWTLPGEELERRLGWASDEWRHGPFQFRLLSPFGEVPFPGVDDEALRRAVCPVILAELALDNRESDVPAELLFALEGINRPLSDATGGALIGAACGRAWGVAALPSPGVEEIQDFDVIGAAFGERRPRVRRLGNAGGVMLTVPAGEIGRLVLTLGTYQGGTVTSGLDTSFYYTQFFSGLEEVLAFGLAQAGHFQALATTRDEELLRSGLSEDRQFLLAHATHGYLASTQLLVREDGQPLWVVNEGEYRMINTLDLTVDQLFWELRYHPWTTRNVLDLFAERYAFTDEVKWGEERLPGGLSFTHDMGVSNVFTPPGISSYETENLDGCFSHMTFEQLTNWTLSAILYGLIADRPWLSRQGERLEACLASLLARDLDGDGIMDVDSARTGDGAEITTYDSLDASLGQARGNLYLAVKTWASLVCLEHALTILGRDGERAGRQAQRAARRITDAFEPARGYIPALLSEESDACIIPAIEALAYPFLLGLRDTVTEQGPYGALVTALRRHLTTALQPGVCLDATSGGWKLSSTSINTWLSKIFLCQFVAEKVFGVHSDPSWDKVHVRWQQVGSAPHGPTDQVRSTDGEALGSRLYPRLVTNVLWLPQPWAGQGVFDSPCKARPDGWR</sequence>
<dbReference type="Proteomes" id="UP000002431">
    <property type="component" value="Plasmid pDGEO01"/>
</dbReference>
<evidence type="ECO:0000313" key="1">
    <source>
        <dbReference type="EMBL" id="ABF44123.1"/>
    </source>
</evidence>
<evidence type="ECO:0000313" key="2">
    <source>
        <dbReference type="Proteomes" id="UP000002431"/>
    </source>
</evidence>
<dbReference type="GO" id="GO:0005975">
    <property type="term" value="P:carbohydrate metabolic process"/>
    <property type="evidence" value="ECO:0007669"/>
    <property type="project" value="InterPro"/>
</dbReference>
<dbReference type="RefSeq" id="WP_011525880.1">
    <property type="nucleotide sequence ID" value="NC_008010.2"/>
</dbReference>
<keyword evidence="1" id="KW-0378">Hydrolase</keyword>
<keyword evidence="1" id="KW-0614">Plasmid</keyword>
<proteinExistence type="predicted"/>
<dbReference type="CAZy" id="GH52">
    <property type="family name" value="Glycoside Hydrolase Family 52"/>
</dbReference>
<geneLocation type="plasmid" evidence="1 2">
    <name>pDGEO01</name>
</geneLocation>
<dbReference type="Pfam" id="PF03512">
    <property type="entry name" value="Glyco_hydro_52"/>
    <property type="match status" value="1"/>
</dbReference>
<dbReference type="KEGG" id="dge:Dgeo_2690"/>
<accession>Q1J311</accession>
<gene>
    <name evidence="1" type="ordered locus">Dgeo_2690</name>
</gene>
<reference evidence="1" key="1">
    <citation type="submission" date="2006-04" db="EMBL/GenBank/DDBJ databases">
        <title>Complete sequence of plasmid1 pDGEO01 of Deinococcus geothermalis DSM 11300.</title>
        <authorList>
            <consortium name="US DOE Joint Genome Institute"/>
            <person name="Copeland A."/>
            <person name="Lucas S."/>
            <person name="Lapidus A."/>
            <person name="Barry K."/>
            <person name="Detter J.C."/>
            <person name="Glavina del Rio T."/>
            <person name="Hammon N."/>
            <person name="Israni S."/>
            <person name="Dalin E."/>
            <person name="Tice H."/>
            <person name="Pitluck S."/>
            <person name="Brettin T."/>
            <person name="Bruce D."/>
            <person name="Han C."/>
            <person name="Tapia R."/>
            <person name="Saunders E."/>
            <person name="Gilna P."/>
            <person name="Schmutz J."/>
            <person name="Larimer F."/>
            <person name="Land M."/>
            <person name="Hauser L."/>
            <person name="Kyrpides N."/>
            <person name="Kim E."/>
            <person name="Daly M.J."/>
            <person name="Fredrickson J.K."/>
            <person name="Makarova K.S."/>
            <person name="Gaidamakova E.K."/>
            <person name="Zhai M."/>
            <person name="Richardson P."/>
        </authorList>
    </citation>
    <scope>NUCLEOTIDE SEQUENCE</scope>
    <source>
        <strain evidence="1">DSM 11300</strain>
        <plasmid evidence="1">pDGEO01</plasmid>
    </source>
</reference>
<protein>
    <submittedName>
        <fullName evidence="1">Glycoside hydrolase, family 52</fullName>
    </submittedName>
</protein>
<dbReference type="eggNOG" id="COG3170">
    <property type="taxonomic scope" value="Bacteria"/>
</dbReference>
<keyword evidence="2" id="KW-1185">Reference proteome</keyword>
<name>Q1J311_DEIGD</name>
<dbReference type="EMBL" id="CP000358">
    <property type="protein sequence ID" value="ABF44123.1"/>
    <property type="molecule type" value="Genomic_DNA"/>
</dbReference>
<dbReference type="AlphaFoldDB" id="Q1J311"/>
<dbReference type="InterPro" id="IPR000852">
    <property type="entry name" value="Glyco_hydro_52"/>
</dbReference>
<dbReference type="GO" id="GO:0009044">
    <property type="term" value="F:xylan 1,4-beta-xylosidase activity"/>
    <property type="evidence" value="ECO:0007669"/>
    <property type="project" value="InterPro"/>
</dbReference>
<dbReference type="HOGENOM" id="CLU_390212_0_0_0"/>
<dbReference type="PRINTS" id="PR00845">
    <property type="entry name" value="GLHYDRLASE52"/>
</dbReference>
<organism evidence="1 2">
    <name type="scientific">Deinococcus geothermalis (strain DSM 11300 / CIP 105573 / AG-3a)</name>
    <dbReference type="NCBI Taxonomy" id="319795"/>
    <lineage>
        <taxon>Bacteria</taxon>
        <taxon>Thermotogati</taxon>
        <taxon>Deinococcota</taxon>
        <taxon>Deinococci</taxon>
        <taxon>Deinococcales</taxon>
        <taxon>Deinococcaceae</taxon>
        <taxon>Deinococcus</taxon>
    </lineage>
</organism>